<proteinExistence type="predicted"/>
<gene>
    <name evidence="3" type="ORF">B296_00059249</name>
</gene>
<feature type="transmembrane region" description="Helical" evidence="2">
    <location>
        <begin position="12"/>
        <end position="33"/>
    </location>
</feature>
<evidence type="ECO:0000256" key="1">
    <source>
        <dbReference type="SAM" id="MobiDB-lite"/>
    </source>
</evidence>
<keyword evidence="2" id="KW-1133">Transmembrane helix</keyword>
<dbReference type="Proteomes" id="UP000287651">
    <property type="component" value="Unassembled WGS sequence"/>
</dbReference>
<sequence>EVTVDSEGVLAQVVVLLPLLALAAILVFFLTIAEGGSDRGAGESSPWAGFAPDLAAAGALRSASRGMSSRWGRRRPIASSPAPPSPAFRLSIPSRIPFPSLETISKCEMVSS</sequence>
<name>A0A426XIK1_ENSVE</name>
<reference evidence="3 4" key="1">
    <citation type="journal article" date="2014" name="Agronomy (Basel)">
        <title>A Draft Genome Sequence for Ensete ventricosum, the Drought-Tolerant Tree Against Hunger.</title>
        <authorList>
            <person name="Harrison J."/>
            <person name="Moore K.A."/>
            <person name="Paszkiewicz K."/>
            <person name="Jones T."/>
            <person name="Grant M."/>
            <person name="Ambacheew D."/>
            <person name="Muzemil S."/>
            <person name="Studholme D.J."/>
        </authorList>
    </citation>
    <scope>NUCLEOTIDE SEQUENCE [LARGE SCALE GENOMIC DNA]</scope>
</reference>
<feature type="region of interest" description="Disordered" evidence="1">
    <location>
        <begin position="66"/>
        <end position="88"/>
    </location>
</feature>
<evidence type="ECO:0000313" key="3">
    <source>
        <dbReference type="EMBL" id="RRT39305.1"/>
    </source>
</evidence>
<organism evidence="3 4">
    <name type="scientific">Ensete ventricosum</name>
    <name type="common">Abyssinian banana</name>
    <name type="synonym">Musa ensete</name>
    <dbReference type="NCBI Taxonomy" id="4639"/>
    <lineage>
        <taxon>Eukaryota</taxon>
        <taxon>Viridiplantae</taxon>
        <taxon>Streptophyta</taxon>
        <taxon>Embryophyta</taxon>
        <taxon>Tracheophyta</taxon>
        <taxon>Spermatophyta</taxon>
        <taxon>Magnoliopsida</taxon>
        <taxon>Liliopsida</taxon>
        <taxon>Zingiberales</taxon>
        <taxon>Musaceae</taxon>
        <taxon>Ensete</taxon>
    </lineage>
</organism>
<feature type="non-terminal residue" evidence="3">
    <location>
        <position position="1"/>
    </location>
</feature>
<accession>A0A426XIK1</accession>
<dbReference type="EMBL" id="AMZH03020300">
    <property type="protein sequence ID" value="RRT39305.1"/>
    <property type="molecule type" value="Genomic_DNA"/>
</dbReference>
<evidence type="ECO:0000256" key="2">
    <source>
        <dbReference type="SAM" id="Phobius"/>
    </source>
</evidence>
<comment type="caution">
    <text evidence="3">The sequence shown here is derived from an EMBL/GenBank/DDBJ whole genome shotgun (WGS) entry which is preliminary data.</text>
</comment>
<keyword evidence="2" id="KW-0812">Transmembrane</keyword>
<protein>
    <submittedName>
        <fullName evidence="3">Uncharacterized protein</fullName>
    </submittedName>
</protein>
<evidence type="ECO:0000313" key="4">
    <source>
        <dbReference type="Proteomes" id="UP000287651"/>
    </source>
</evidence>
<dbReference type="AlphaFoldDB" id="A0A426XIK1"/>
<keyword evidence="2" id="KW-0472">Membrane</keyword>